<reference evidence="1" key="2">
    <citation type="submission" date="2015-03" db="EMBL/GenBank/DDBJ databases">
        <authorList>
            <person name="Chow C.-E.T."/>
            <person name="Winget D.M."/>
            <person name="White R.A.III."/>
            <person name="Hallam S.J."/>
            <person name="Suttle C.A."/>
        </authorList>
    </citation>
    <scope>NUCLEOTIDE SEQUENCE</scope>
    <source>
        <strain evidence="1">Oxic1_8</strain>
    </source>
</reference>
<evidence type="ECO:0000313" key="1">
    <source>
        <dbReference type="EMBL" id="AKH48437.1"/>
    </source>
</evidence>
<protein>
    <submittedName>
        <fullName evidence="1">Uncharacterized protein</fullName>
    </submittedName>
</protein>
<accession>A0A0F7LAR1</accession>
<dbReference type="EMBL" id="KR029603">
    <property type="protein sequence ID" value="AKH48437.1"/>
    <property type="molecule type" value="Genomic_DNA"/>
</dbReference>
<reference evidence="1" key="1">
    <citation type="journal article" date="2015" name="Front. Microbiol.">
        <title>Combining genomic sequencing methods to explore viral diversity and reveal potential virus-host interactions.</title>
        <authorList>
            <person name="Chow C.E."/>
            <person name="Winget D.M."/>
            <person name="White R.A.III."/>
            <person name="Hallam S.J."/>
            <person name="Suttle C.A."/>
        </authorList>
    </citation>
    <scope>NUCLEOTIDE SEQUENCE</scope>
    <source>
        <strain evidence="1">Oxic1_8</strain>
    </source>
</reference>
<sequence>MATKTITLSHEAGQTCWLAIFNQAGQVWDFTAGIFRSLASAANFSLALTPDATETSYYQATVDLATLNATAAPINYVLQAFEQPGGSPDLADLKLISTGFTVQLSAEVAKTPTVEPVLDVTIDGTDIELTAWLETDGQLVDLDTFDSAATCDVQLREHSAGAVVFQVDDADNVAFALSANVANHFEMTAATVITSALDDSSGYLRVTIVENGNTWVRDYPCAIFGGS</sequence>
<proteinExistence type="predicted"/>
<organism evidence="1">
    <name type="scientific">uncultured marine virus</name>
    <dbReference type="NCBI Taxonomy" id="186617"/>
    <lineage>
        <taxon>Viruses</taxon>
        <taxon>environmental samples</taxon>
    </lineage>
</organism>
<name>A0A0F7LAR1_9VIRU</name>